<dbReference type="Proteomes" id="UP000002432">
    <property type="component" value="Chromosome"/>
</dbReference>
<dbReference type="eggNOG" id="COG5617">
    <property type="taxonomic scope" value="Bacteria"/>
</dbReference>
<evidence type="ECO:0000256" key="1">
    <source>
        <dbReference type="SAM" id="SignalP"/>
    </source>
</evidence>
<protein>
    <submittedName>
        <fullName evidence="2">Uncharacterized protein</fullName>
    </submittedName>
</protein>
<reference evidence="2 3" key="1">
    <citation type="journal article" date="2009" name="Appl. Environ. Microbiol.">
        <title>Three genomes from the phylum Acidobacteria provide insight into the lifestyles of these microorganisms in soils.</title>
        <authorList>
            <person name="Ward N.L."/>
            <person name="Challacombe J.F."/>
            <person name="Janssen P.H."/>
            <person name="Henrissat B."/>
            <person name="Coutinho P.M."/>
            <person name="Wu M."/>
            <person name="Xie G."/>
            <person name="Haft D.H."/>
            <person name="Sait M."/>
            <person name="Badger J."/>
            <person name="Barabote R.D."/>
            <person name="Bradley B."/>
            <person name="Brettin T.S."/>
            <person name="Brinkac L.M."/>
            <person name="Bruce D."/>
            <person name="Creasy T."/>
            <person name="Daugherty S.C."/>
            <person name="Davidsen T.M."/>
            <person name="DeBoy R.T."/>
            <person name="Detter J.C."/>
            <person name="Dodson R.J."/>
            <person name="Durkin A.S."/>
            <person name="Ganapathy A."/>
            <person name="Gwinn-Giglio M."/>
            <person name="Han C.S."/>
            <person name="Khouri H."/>
            <person name="Kiss H."/>
            <person name="Kothari S.P."/>
            <person name="Madupu R."/>
            <person name="Nelson K.E."/>
            <person name="Nelson W.C."/>
            <person name="Paulsen I."/>
            <person name="Penn K."/>
            <person name="Ren Q."/>
            <person name="Rosovitz M.J."/>
            <person name="Selengut J.D."/>
            <person name="Shrivastava S."/>
            <person name="Sullivan S.A."/>
            <person name="Tapia R."/>
            <person name="Thompson L.S."/>
            <person name="Watkins K.L."/>
            <person name="Yang Q."/>
            <person name="Yu C."/>
            <person name="Zafar N."/>
            <person name="Zhou L."/>
            <person name="Kuske C.R."/>
        </authorList>
    </citation>
    <scope>NUCLEOTIDE SEQUENCE [LARGE SCALE GENOMIC DNA]</scope>
    <source>
        <strain evidence="2 3">Ellin345</strain>
    </source>
</reference>
<sequence>MSRILTIVLVILTVALVAAGTVHPSDIAPATTPDGAVQALFGHAKNRDFKGAYNYVAASSNTDEPSFVKDLGGRDGSLRTYSNLQKVDTRILNQNDNEAMVRATTEWSTAVGAVYDTRDLKVVNDNGKWKVDWPVVKQAKVPPQVIPVNYLRWDIVTRGADDDWGAQNVEAPRVRIISMNAVEREGATIVMGEIENEDTVPAFVSVNATLVGKDGGVLGEESSFDKVSHTLLPKEISPFRIDFPKLKLASVKSVRMQPNSMLVAASADPVIGVLNEKVDKDLRGRPVLKGELINQSGQTVNIPHVIATYYDGSGKVVWVSDGYIDQSLPPQTPVPFSVSLQQDVAKNVQNYRVTVNQYSLDRTQ</sequence>
<dbReference type="EnsemblBacteria" id="ABF43606">
    <property type="protein sequence ID" value="ABF43606"/>
    <property type="gene ID" value="Acid345_4606"/>
</dbReference>
<proteinExistence type="predicted"/>
<dbReference type="STRING" id="204669.Acid345_4606"/>
<gene>
    <name evidence="2" type="ordered locus">Acid345_4606</name>
</gene>
<accession>Q1IHP4</accession>
<keyword evidence="3" id="KW-1185">Reference proteome</keyword>
<feature type="signal peptide" evidence="1">
    <location>
        <begin position="1"/>
        <end position="24"/>
    </location>
</feature>
<evidence type="ECO:0000313" key="2">
    <source>
        <dbReference type="EMBL" id="ABF43606.1"/>
    </source>
</evidence>
<dbReference type="AlphaFoldDB" id="Q1IHP4"/>
<dbReference type="EMBL" id="CP000360">
    <property type="protein sequence ID" value="ABF43606.1"/>
    <property type="molecule type" value="Genomic_DNA"/>
</dbReference>
<dbReference type="OrthoDB" id="108281at2"/>
<dbReference type="KEGG" id="aba:Acid345_4606"/>
<keyword evidence="1" id="KW-0732">Signal</keyword>
<dbReference type="HOGENOM" id="CLU_760265_0_0_0"/>
<name>Q1IHP4_KORVE</name>
<organism evidence="2 3">
    <name type="scientific">Koribacter versatilis (strain Ellin345)</name>
    <dbReference type="NCBI Taxonomy" id="204669"/>
    <lineage>
        <taxon>Bacteria</taxon>
        <taxon>Pseudomonadati</taxon>
        <taxon>Acidobacteriota</taxon>
        <taxon>Terriglobia</taxon>
        <taxon>Terriglobales</taxon>
        <taxon>Candidatus Korobacteraceae</taxon>
        <taxon>Candidatus Korobacter</taxon>
    </lineage>
</organism>
<dbReference type="RefSeq" id="WP_011525403.1">
    <property type="nucleotide sequence ID" value="NC_008009.1"/>
</dbReference>
<feature type="chain" id="PRO_5004190741" evidence="1">
    <location>
        <begin position="25"/>
        <end position="364"/>
    </location>
</feature>
<evidence type="ECO:0000313" key="3">
    <source>
        <dbReference type="Proteomes" id="UP000002432"/>
    </source>
</evidence>